<evidence type="ECO:0000256" key="2">
    <source>
        <dbReference type="ARBA" id="ARBA00007770"/>
    </source>
</evidence>
<keyword evidence="6" id="KW-0539">Nucleus</keyword>
<evidence type="ECO:0000313" key="9">
    <source>
        <dbReference type="Proteomes" id="UP000887565"/>
    </source>
</evidence>
<keyword evidence="3" id="KW-0805">Transcription regulation</keyword>
<dbReference type="AlphaFoldDB" id="A0A915KUQ5"/>
<evidence type="ECO:0000256" key="1">
    <source>
        <dbReference type="ARBA" id="ARBA00004123"/>
    </source>
</evidence>
<dbReference type="PANTHER" id="PTHR10812">
    <property type="entry name" value="TRANSCRIPTION FACTOR AP-2"/>
    <property type="match status" value="1"/>
</dbReference>
<dbReference type="Pfam" id="PF03299">
    <property type="entry name" value="TF_AP-2"/>
    <property type="match status" value="1"/>
</dbReference>
<dbReference type="Proteomes" id="UP000887565">
    <property type="component" value="Unplaced"/>
</dbReference>
<dbReference type="GO" id="GO:0005634">
    <property type="term" value="C:nucleus"/>
    <property type="evidence" value="ECO:0007669"/>
    <property type="project" value="UniProtKB-SubCell"/>
</dbReference>
<evidence type="ECO:0000256" key="3">
    <source>
        <dbReference type="ARBA" id="ARBA00023015"/>
    </source>
</evidence>
<evidence type="ECO:0000256" key="7">
    <source>
        <dbReference type="SAM" id="MobiDB-lite"/>
    </source>
</evidence>
<evidence type="ECO:0000256" key="6">
    <source>
        <dbReference type="ARBA" id="ARBA00023242"/>
    </source>
</evidence>
<dbReference type="GO" id="GO:0000981">
    <property type="term" value="F:DNA-binding transcription factor activity, RNA polymerase II-specific"/>
    <property type="evidence" value="ECO:0007669"/>
    <property type="project" value="TreeGrafter"/>
</dbReference>
<dbReference type="GO" id="GO:0042127">
    <property type="term" value="P:regulation of cell population proliferation"/>
    <property type="evidence" value="ECO:0007669"/>
    <property type="project" value="TreeGrafter"/>
</dbReference>
<reference evidence="10" key="1">
    <citation type="submission" date="2022-11" db="UniProtKB">
        <authorList>
            <consortium name="WormBaseParasite"/>
        </authorList>
    </citation>
    <scope>IDENTIFICATION</scope>
</reference>
<evidence type="ECO:0000259" key="8">
    <source>
        <dbReference type="Pfam" id="PF03299"/>
    </source>
</evidence>
<keyword evidence="4" id="KW-0238">DNA-binding</keyword>
<dbReference type="PRINTS" id="PR01748">
    <property type="entry name" value="AP2TNSCPFCT"/>
</dbReference>
<feature type="compositionally biased region" description="Gly residues" evidence="7">
    <location>
        <begin position="217"/>
        <end position="238"/>
    </location>
</feature>
<dbReference type="InterPro" id="IPR004979">
    <property type="entry name" value="TF_AP2"/>
</dbReference>
<name>A0A915KUQ5_ROMCU</name>
<evidence type="ECO:0000313" key="10">
    <source>
        <dbReference type="WBParaSite" id="nRc.2.0.1.t41867-RA"/>
    </source>
</evidence>
<evidence type="ECO:0000256" key="5">
    <source>
        <dbReference type="ARBA" id="ARBA00023163"/>
    </source>
</evidence>
<accession>A0A915KUQ5</accession>
<proteinExistence type="inferred from homology"/>
<dbReference type="GO" id="GO:0000977">
    <property type="term" value="F:RNA polymerase II transcription regulatory region sequence-specific DNA binding"/>
    <property type="evidence" value="ECO:0007669"/>
    <property type="project" value="TreeGrafter"/>
</dbReference>
<keyword evidence="5" id="KW-0804">Transcription</keyword>
<dbReference type="PANTHER" id="PTHR10812:SF17">
    <property type="entry name" value="TRANSCRIPTION FACTOR AP-2, ISOFORM D"/>
    <property type="match status" value="1"/>
</dbReference>
<protein>
    <submittedName>
        <fullName evidence="10">Transcription factor AP-2 C-terminal domain-containing protein</fullName>
    </submittedName>
</protein>
<organism evidence="9 10">
    <name type="scientific">Romanomermis culicivorax</name>
    <name type="common">Nematode worm</name>
    <dbReference type="NCBI Taxonomy" id="13658"/>
    <lineage>
        <taxon>Eukaryota</taxon>
        <taxon>Metazoa</taxon>
        <taxon>Ecdysozoa</taxon>
        <taxon>Nematoda</taxon>
        <taxon>Enoplea</taxon>
        <taxon>Dorylaimia</taxon>
        <taxon>Mermithida</taxon>
        <taxon>Mermithoidea</taxon>
        <taxon>Mermithidae</taxon>
        <taxon>Romanomermis</taxon>
    </lineage>
</organism>
<dbReference type="OMA" id="HIADYNT"/>
<dbReference type="WBParaSite" id="nRc.2.0.1.t41867-RA">
    <property type="protein sequence ID" value="nRc.2.0.1.t41867-RA"/>
    <property type="gene ID" value="nRc.2.0.1.g41867"/>
</dbReference>
<dbReference type="InterPro" id="IPR013854">
    <property type="entry name" value="TF_AP2_C"/>
</dbReference>
<keyword evidence="9" id="KW-1185">Reference proteome</keyword>
<sequence length="268" mass="28726">GGTLPTDIFCSVPGRLSLLSSSAKYKVTVGEIQRRLNPPECLNASLLGGILRRAKSKNGGKSLRESLEKIGLSLPAGRRKAANVNLLTSLVEAESLNLARDFGTVCQHEFPARHCAEYICRLHYTGDSADVQRRKENLMITKQTLKELLDLLSQDRSPLCNSREPPILDRSIQQYLNNFSLTTHGFGSAAILGAMNAVNNWLVESIKFLERTHPSASGGGGGQNNPQQSGGGSSGNGGQMQTSGVKEKGMSVSNQPPLIVTAPGSEKK</sequence>
<evidence type="ECO:0000256" key="4">
    <source>
        <dbReference type="ARBA" id="ARBA00023125"/>
    </source>
</evidence>
<comment type="similarity">
    <text evidence="2">Belongs to the AP-2 family.</text>
</comment>
<feature type="region of interest" description="Disordered" evidence="7">
    <location>
        <begin position="213"/>
        <end position="268"/>
    </location>
</feature>
<feature type="domain" description="Transcription factor AP-2 C-terminal" evidence="8">
    <location>
        <begin position="9"/>
        <end position="202"/>
    </location>
</feature>
<comment type="subcellular location">
    <subcellularLocation>
        <location evidence="1">Nucleus</location>
    </subcellularLocation>
</comment>